<reference evidence="3 4" key="1">
    <citation type="submission" date="2017-04" db="EMBL/GenBank/DDBJ databases">
        <authorList>
            <person name="Afonso C.L."/>
            <person name="Miller P.J."/>
            <person name="Scott M.A."/>
            <person name="Spackman E."/>
            <person name="Goraichik I."/>
            <person name="Dimitrov K.M."/>
            <person name="Suarez D.L."/>
            <person name="Swayne D.E."/>
        </authorList>
    </citation>
    <scope>NUCLEOTIDE SEQUENCE [LARGE SCALE GENOMIC DNA]</scope>
    <source>
        <strain evidence="3 4">DSM 23236</strain>
    </source>
</reference>
<dbReference type="SMART" id="SM00028">
    <property type="entry name" value="TPR"/>
    <property type="match status" value="3"/>
</dbReference>
<keyword evidence="4" id="KW-1185">Reference proteome</keyword>
<dbReference type="InterPro" id="IPR011990">
    <property type="entry name" value="TPR-like_helical_dom_sf"/>
</dbReference>
<dbReference type="NCBIfam" id="TIGR02521">
    <property type="entry name" value="type_IV_pilW"/>
    <property type="match status" value="1"/>
</dbReference>
<dbReference type="STRING" id="1121001.SAMN02745857_01996"/>
<dbReference type="AlphaFoldDB" id="A0A1W1XLL4"/>
<dbReference type="EMBL" id="FWXD01000010">
    <property type="protein sequence ID" value="SMC24879.1"/>
    <property type="molecule type" value="Genomic_DNA"/>
</dbReference>
<dbReference type="RefSeq" id="WP_084090652.1">
    <property type="nucleotide sequence ID" value="NZ_FWXD01000010.1"/>
</dbReference>
<evidence type="ECO:0000313" key="3">
    <source>
        <dbReference type="EMBL" id="SMC24879.1"/>
    </source>
</evidence>
<keyword evidence="1" id="KW-0802">TPR repeat</keyword>
<keyword evidence="2" id="KW-0732">Signal</keyword>
<sequence length="253" mass="28183">MTLKPFALLLSLLLMASTVVRADDDDTPGKNRASIYTQLAAEYLRRGQLSVALDDIQRAMEADPKWPAARSVAGLIFYQMQDYASAQKQFQEALRLAPEDPDANHNYGWFLCERGKAQDGIAYFLTAAKNPLYATPEKSLIKAGDCTAKGGDLEGARLFYLQALKARISSPLARQQLIELDLKRNDVPEARRYMTELQKLVQPSAALAWLALRVERAAGEKDGEARYADLLRKAYPDAPETARLLNNQYDAAE</sequence>
<gene>
    <name evidence="3" type="ORF">SAMN02745857_01996</name>
</gene>
<dbReference type="Pfam" id="PF13432">
    <property type="entry name" value="TPR_16"/>
    <property type="match status" value="1"/>
</dbReference>
<dbReference type="Gene3D" id="1.25.40.10">
    <property type="entry name" value="Tetratricopeptide repeat domain"/>
    <property type="match status" value="1"/>
</dbReference>
<dbReference type="OrthoDB" id="9814042at2"/>
<name>A0A1W1XLL4_9NEIS</name>
<evidence type="ECO:0000256" key="2">
    <source>
        <dbReference type="SAM" id="SignalP"/>
    </source>
</evidence>
<feature type="chain" id="PRO_5013184518" evidence="2">
    <location>
        <begin position="23"/>
        <end position="253"/>
    </location>
</feature>
<feature type="repeat" description="TPR" evidence="1">
    <location>
        <begin position="33"/>
        <end position="66"/>
    </location>
</feature>
<evidence type="ECO:0000313" key="4">
    <source>
        <dbReference type="Proteomes" id="UP000192761"/>
    </source>
</evidence>
<evidence type="ECO:0000256" key="1">
    <source>
        <dbReference type="PROSITE-ProRule" id="PRU00339"/>
    </source>
</evidence>
<dbReference type="PROSITE" id="PS50005">
    <property type="entry name" value="TPR"/>
    <property type="match status" value="2"/>
</dbReference>
<protein>
    <submittedName>
        <fullName evidence="3">Type IV pilus assembly protein PilF</fullName>
    </submittedName>
</protein>
<dbReference type="SUPFAM" id="SSF48452">
    <property type="entry name" value="TPR-like"/>
    <property type="match status" value="1"/>
</dbReference>
<dbReference type="InterPro" id="IPR013360">
    <property type="entry name" value="Pilus_4_PilW"/>
</dbReference>
<accession>A0A1W1XLL4</accession>
<proteinExistence type="predicted"/>
<feature type="repeat" description="TPR" evidence="1">
    <location>
        <begin position="67"/>
        <end position="100"/>
    </location>
</feature>
<dbReference type="InterPro" id="IPR019734">
    <property type="entry name" value="TPR_rpt"/>
</dbReference>
<organism evidence="3 4">
    <name type="scientific">Andreprevotia lacus DSM 23236</name>
    <dbReference type="NCBI Taxonomy" id="1121001"/>
    <lineage>
        <taxon>Bacteria</taxon>
        <taxon>Pseudomonadati</taxon>
        <taxon>Pseudomonadota</taxon>
        <taxon>Betaproteobacteria</taxon>
        <taxon>Neisseriales</taxon>
        <taxon>Chitinibacteraceae</taxon>
        <taxon>Andreprevotia</taxon>
    </lineage>
</organism>
<dbReference type="Proteomes" id="UP000192761">
    <property type="component" value="Unassembled WGS sequence"/>
</dbReference>
<feature type="signal peptide" evidence="2">
    <location>
        <begin position="1"/>
        <end position="22"/>
    </location>
</feature>